<dbReference type="PANTHER" id="PTHR21525">
    <property type="entry name" value="MOTILE SPERM PROTEIN"/>
    <property type="match status" value="1"/>
</dbReference>
<accession>F8FP75</accession>
<evidence type="ECO:0000313" key="1">
    <source>
        <dbReference type="EMBL" id="AEI39025.1"/>
    </source>
</evidence>
<dbReference type="AlphaFoldDB" id="F8FP75"/>
<dbReference type="HOGENOM" id="CLU_766920_0_0_9"/>
<dbReference type="KEGG" id="pms:KNP414_00400"/>
<dbReference type="EMBL" id="CP002869">
    <property type="protein sequence ID" value="AEI39025.1"/>
    <property type="molecule type" value="Genomic_DNA"/>
</dbReference>
<evidence type="ECO:0008006" key="3">
    <source>
        <dbReference type="Google" id="ProtNLM"/>
    </source>
</evidence>
<reference evidence="1 2" key="2">
    <citation type="journal article" date="2013" name="Genome Announc.">
        <title>Genome Sequence of Growth-Improving Paenibacillus mucilaginosus Strain KNP414.</title>
        <authorList>
            <person name="Lu J.J."/>
            <person name="Wang J.F."/>
            <person name="Hu X.F."/>
        </authorList>
    </citation>
    <scope>NUCLEOTIDE SEQUENCE [LARGE SCALE GENOMIC DNA]</scope>
    <source>
        <strain evidence="1 2">KNP414</strain>
    </source>
</reference>
<sequence>MRIRVSPEQLGQVALQFQQAQHQSQTSIARMRGAIGRLESQWSGVTREEFYQSFQRASQIMNRYLETLQKIEGDLKQISQRFADTDKKEDSSSELLKKAIISGLSTAGKLGFVASALKVSANAKRADLVDIAVRDWVKNGKVAEVWSKLLPVKSVNTPQKMAAKLGNIDHTLPGSSIKATNMAKHIRGQLKPFGLVGVALTSVGEVKPLVSSIQSDIAKYDGLEAAGHVATDVAYSTTKVAATVGASYAGAVGGAQAGAFLGSFVLPPIGTAVGGIAGAIIGSSLGGAVVSETIENLVPRERFKSGVQKLKGLLGL</sequence>
<dbReference type="Gene3D" id="1.10.287.850">
    <property type="entry name" value="HP0062-like domain"/>
    <property type="match status" value="1"/>
</dbReference>
<dbReference type="NCBIfam" id="TIGR03930">
    <property type="entry name" value="WXG100_ESAT6"/>
    <property type="match status" value="1"/>
</dbReference>
<organism evidence="1 2">
    <name type="scientific">Paenibacillus mucilaginosus (strain KNP414)</name>
    <dbReference type="NCBI Taxonomy" id="1036673"/>
    <lineage>
        <taxon>Bacteria</taxon>
        <taxon>Bacillati</taxon>
        <taxon>Bacillota</taxon>
        <taxon>Bacilli</taxon>
        <taxon>Bacillales</taxon>
        <taxon>Paenibacillaceae</taxon>
        <taxon>Paenibacillus</taxon>
    </lineage>
</organism>
<dbReference type="Proteomes" id="UP000006620">
    <property type="component" value="Chromosome"/>
</dbReference>
<proteinExistence type="predicted"/>
<dbReference type="RefSeq" id="WP_013914191.1">
    <property type="nucleotide sequence ID" value="NC_015690.1"/>
</dbReference>
<dbReference type="SUPFAM" id="SSF140453">
    <property type="entry name" value="EsxAB dimer-like"/>
    <property type="match status" value="1"/>
</dbReference>
<gene>
    <name evidence="1" type="ordered locus">KNP414_00400</name>
</gene>
<dbReference type="Pfam" id="PF06013">
    <property type="entry name" value="WXG100"/>
    <property type="match status" value="1"/>
</dbReference>
<dbReference type="PATRIC" id="fig|1036673.3.peg.352"/>
<reference evidence="2" key="1">
    <citation type="submission" date="2011-06" db="EMBL/GenBank/DDBJ databases">
        <title>Complete genome sequence of Paenibacillus mucilaginosus KNP414.</title>
        <authorList>
            <person name="Wang J."/>
            <person name="Hu S."/>
            <person name="Hu X."/>
            <person name="Zhang B."/>
            <person name="Dong D."/>
            <person name="Zhang S."/>
            <person name="Zhao K."/>
            <person name="Wu D."/>
        </authorList>
    </citation>
    <scope>NUCLEOTIDE SEQUENCE [LARGE SCALE GENOMIC DNA]</scope>
    <source>
        <strain evidence="2">KNP414</strain>
    </source>
</reference>
<dbReference type="InterPro" id="IPR010310">
    <property type="entry name" value="T7SS_ESAT-6-like"/>
</dbReference>
<evidence type="ECO:0000313" key="2">
    <source>
        <dbReference type="Proteomes" id="UP000006620"/>
    </source>
</evidence>
<name>F8FP75_PAEMK</name>
<dbReference type="PANTHER" id="PTHR21525:SF9">
    <property type="entry name" value="CHANNEL_COLICIN DOMAIN-CONTAINING PROTEIN"/>
    <property type="match status" value="1"/>
</dbReference>
<protein>
    <recommendedName>
        <fullName evidence="3">WXG100 family type VII secretion target</fullName>
    </recommendedName>
</protein>
<dbReference type="InterPro" id="IPR036689">
    <property type="entry name" value="ESAT-6-like_sf"/>
</dbReference>